<organism evidence="2">
    <name type="scientific">Vibrio vulnificus</name>
    <dbReference type="NCBI Taxonomy" id="672"/>
    <lineage>
        <taxon>Bacteria</taxon>
        <taxon>Pseudomonadati</taxon>
        <taxon>Pseudomonadota</taxon>
        <taxon>Gammaproteobacteria</taxon>
        <taxon>Vibrionales</taxon>
        <taxon>Vibrionaceae</taxon>
        <taxon>Vibrio</taxon>
    </lineage>
</organism>
<feature type="region of interest" description="Disordered" evidence="1">
    <location>
        <begin position="152"/>
        <end position="191"/>
    </location>
</feature>
<name>A0A8H9K6Q1_VIBVL</name>
<protein>
    <recommendedName>
        <fullName evidence="3">Lipoprotein</fullName>
    </recommendedName>
</protein>
<reference evidence="2" key="2">
    <citation type="submission" date="2019-01" db="EMBL/GenBank/DDBJ databases">
        <authorList>
            <consortium name="NCBI Pathogen Detection Project"/>
        </authorList>
    </citation>
    <scope>NUCLEOTIDE SEQUENCE</scope>
    <source>
        <strain evidence="2">BCW_3452</strain>
    </source>
</reference>
<gene>
    <name evidence="2" type="ORF">I7730_00445</name>
</gene>
<dbReference type="PROSITE" id="PS51257">
    <property type="entry name" value="PROKAR_LIPOPROTEIN"/>
    <property type="match status" value="1"/>
</dbReference>
<proteinExistence type="predicted"/>
<comment type="caution">
    <text evidence="2">The sequence shown here is derived from an EMBL/GenBank/DDBJ whole genome shotgun (WGS) entry which is preliminary data.</text>
</comment>
<dbReference type="AlphaFoldDB" id="A0A8H9K6Q1"/>
<feature type="compositionally biased region" description="Acidic residues" evidence="1">
    <location>
        <begin position="60"/>
        <end position="81"/>
    </location>
</feature>
<dbReference type="EMBL" id="DACRBY010000001">
    <property type="protein sequence ID" value="HAS8538267.1"/>
    <property type="molecule type" value="Genomic_DNA"/>
</dbReference>
<feature type="compositionally biased region" description="Basic residues" evidence="1">
    <location>
        <begin position="181"/>
        <end position="191"/>
    </location>
</feature>
<evidence type="ECO:0000256" key="1">
    <source>
        <dbReference type="SAM" id="MobiDB-lite"/>
    </source>
</evidence>
<reference evidence="2" key="1">
    <citation type="journal article" date="2018" name="Genome Biol.">
        <title>SKESA: strategic k-mer extension for scrupulous assemblies.</title>
        <authorList>
            <person name="Souvorov A."/>
            <person name="Agarwala R."/>
            <person name="Lipman D.J."/>
        </authorList>
    </citation>
    <scope>NUCLEOTIDE SEQUENCE</scope>
    <source>
        <strain evidence="2">BCW_3452</strain>
    </source>
</reference>
<feature type="region of interest" description="Disordered" evidence="1">
    <location>
        <begin position="60"/>
        <end position="82"/>
    </location>
</feature>
<sequence>MKLKALSLAVILATAGCGDNADIAEHDREEMAVLVDAPTQEIYGSYDYENEEYEEVIFEEDEDKDEDDSEGEHESDYDGIDAGDMLLGASVGAALANSGSGKAKISNSKTVIIQTPPRAPGTGLSVNLGAKPPVVKPKPPVVKPAVVSRMNTVNQRNNITSNNSLTSDIKVTKQQAQPTIVKKKGEKKAKR</sequence>
<evidence type="ECO:0000313" key="2">
    <source>
        <dbReference type="EMBL" id="HAS8538267.1"/>
    </source>
</evidence>
<accession>A0A8H9K6Q1</accession>
<evidence type="ECO:0008006" key="3">
    <source>
        <dbReference type="Google" id="ProtNLM"/>
    </source>
</evidence>
<dbReference type="Proteomes" id="UP000863257">
    <property type="component" value="Unassembled WGS sequence"/>
</dbReference>
<feature type="compositionally biased region" description="Polar residues" evidence="1">
    <location>
        <begin position="152"/>
        <end position="178"/>
    </location>
</feature>